<keyword evidence="7" id="KW-1185">Reference proteome</keyword>
<organism evidence="6 7">
    <name type="scientific">Vibrio quintilis</name>
    <dbReference type="NCBI Taxonomy" id="1117707"/>
    <lineage>
        <taxon>Bacteria</taxon>
        <taxon>Pseudomonadati</taxon>
        <taxon>Pseudomonadota</taxon>
        <taxon>Gammaproteobacteria</taxon>
        <taxon>Vibrionales</taxon>
        <taxon>Vibrionaceae</taxon>
        <taxon>Vibrio</taxon>
    </lineage>
</organism>
<sequence>MKKAVLATAIFTALVSGTSFAATVYDSEGTTLKVGGRAEGRFNISDNNESATDNTSTFKDKSRARVNLKGKSEISDSLYGFGKYEAELDSESDITNRYFFAGIGTNIGEFSYGKQDSSQTQLTDFTDILNTFGASASSYVSGNKSKRENNFLYSGEFDALTLKANYVASDEEDEDSVGLSGVYQINDAFSAGLGYVNQDAGESVSGDQFNAVLGYKMDALYLGAFFSTGTAVASNKEVDATAYELSAKYKFGQTALAAVYNYQELDDDDSVDEFAVEVEHKFNGHLRMYAGYLFQQMDNEDDELQAGIRYDF</sequence>
<dbReference type="EMBL" id="FRFG01000005">
    <property type="protein sequence ID" value="SHO54600.1"/>
    <property type="molecule type" value="Genomic_DNA"/>
</dbReference>
<dbReference type="STRING" id="1117707.VQ7734_00314"/>
<dbReference type="AlphaFoldDB" id="A0A1M7YPP5"/>
<dbReference type="CDD" id="cd00342">
    <property type="entry name" value="gram_neg_porins"/>
    <property type="match status" value="1"/>
</dbReference>
<dbReference type="InterPro" id="IPR023614">
    <property type="entry name" value="Porin_dom_sf"/>
</dbReference>
<evidence type="ECO:0000256" key="1">
    <source>
        <dbReference type="ARBA" id="ARBA00004571"/>
    </source>
</evidence>
<feature type="domain" description="Porin" evidence="5">
    <location>
        <begin position="9"/>
        <end position="295"/>
    </location>
</feature>
<dbReference type="InterPro" id="IPR050298">
    <property type="entry name" value="Gram-neg_bact_OMP"/>
</dbReference>
<feature type="signal peptide" evidence="4">
    <location>
        <begin position="1"/>
        <end position="21"/>
    </location>
</feature>
<gene>
    <name evidence="6" type="primary">ompL_1</name>
    <name evidence="6" type="ORF">VQ7734_00314</name>
</gene>
<dbReference type="RefSeq" id="WP_073579509.1">
    <property type="nucleotide sequence ID" value="NZ_AP024898.1"/>
</dbReference>
<dbReference type="OrthoDB" id="8173690at2"/>
<reference evidence="7" key="1">
    <citation type="submission" date="2016-12" db="EMBL/GenBank/DDBJ databases">
        <authorList>
            <person name="Rodrigo-Torres L."/>
            <person name="Arahal R.D."/>
            <person name="Lucena T."/>
        </authorList>
    </citation>
    <scope>NUCLEOTIDE SEQUENCE [LARGE SCALE GENOMIC DNA]</scope>
</reference>
<comment type="subcellular location">
    <subcellularLocation>
        <location evidence="1">Cell outer membrane</location>
        <topology evidence="1">Multi-pass membrane protein</topology>
    </subcellularLocation>
</comment>
<dbReference type="GO" id="GO:0015288">
    <property type="term" value="F:porin activity"/>
    <property type="evidence" value="ECO:0007669"/>
    <property type="project" value="InterPro"/>
</dbReference>
<dbReference type="GO" id="GO:0009279">
    <property type="term" value="C:cell outer membrane"/>
    <property type="evidence" value="ECO:0007669"/>
    <property type="project" value="UniProtKB-SubCell"/>
</dbReference>
<dbReference type="Pfam" id="PF13609">
    <property type="entry name" value="Porin_4"/>
    <property type="match status" value="1"/>
</dbReference>
<proteinExistence type="predicted"/>
<protein>
    <submittedName>
        <fullName evidence="6">Porin-like protein L</fullName>
    </submittedName>
</protein>
<feature type="chain" id="PRO_5013133752" evidence="4">
    <location>
        <begin position="22"/>
        <end position="312"/>
    </location>
</feature>
<evidence type="ECO:0000313" key="6">
    <source>
        <dbReference type="EMBL" id="SHO54600.1"/>
    </source>
</evidence>
<keyword evidence="2 4" id="KW-0732">Signal</keyword>
<dbReference type="InterPro" id="IPR033900">
    <property type="entry name" value="Gram_neg_porin_domain"/>
</dbReference>
<evidence type="ECO:0000256" key="3">
    <source>
        <dbReference type="ARBA" id="ARBA00023136"/>
    </source>
</evidence>
<dbReference type="PANTHER" id="PTHR34501:SF2">
    <property type="entry name" value="OUTER MEMBRANE PORIN F-RELATED"/>
    <property type="match status" value="1"/>
</dbReference>
<name>A0A1M7YPP5_9VIBR</name>
<evidence type="ECO:0000313" key="7">
    <source>
        <dbReference type="Proteomes" id="UP000184600"/>
    </source>
</evidence>
<dbReference type="Gene3D" id="2.40.160.10">
    <property type="entry name" value="Porin"/>
    <property type="match status" value="1"/>
</dbReference>
<accession>A0A1M7YPP5</accession>
<evidence type="ECO:0000256" key="2">
    <source>
        <dbReference type="ARBA" id="ARBA00022729"/>
    </source>
</evidence>
<keyword evidence="3" id="KW-0472">Membrane</keyword>
<dbReference type="Proteomes" id="UP000184600">
    <property type="component" value="Unassembled WGS sequence"/>
</dbReference>
<evidence type="ECO:0000256" key="4">
    <source>
        <dbReference type="SAM" id="SignalP"/>
    </source>
</evidence>
<evidence type="ECO:0000259" key="5">
    <source>
        <dbReference type="Pfam" id="PF13609"/>
    </source>
</evidence>
<dbReference type="SUPFAM" id="SSF56935">
    <property type="entry name" value="Porins"/>
    <property type="match status" value="1"/>
</dbReference>
<dbReference type="PANTHER" id="PTHR34501">
    <property type="entry name" value="PROTEIN YDDL-RELATED"/>
    <property type="match status" value="1"/>
</dbReference>